<dbReference type="Gramene" id="A08p33070.2_BraZ1">
    <property type="protein sequence ID" value="A08p33070.2_BraZ1.CDS"/>
    <property type="gene ID" value="A08g33070.2_BraZ1"/>
</dbReference>
<gene>
    <name evidence="13" type="ORF">BRAPAZ1V2_A08P33070.2</name>
</gene>
<dbReference type="InterPro" id="IPR036465">
    <property type="entry name" value="vWFA_dom_sf"/>
</dbReference>
<evidence type="ECO:0000256" key="8">
    <source>
        <dbReference type="ARBA" id="ARBA00023163"/>
    </source>
</evidence>
<keyword evidence="8 11" id="KW-0804">Transcription</keyword>
<dbReference type="GO" id="GO:0005675">
    <property type="term" value="C:transcription factor TFIIH holo complex"/>
    <property type="evidence" value="ECO:0007669"/>
    <property type="project" value="UniProtKB-UniRule"/>
</dbReference>
<dbReference type="SUPFAM" id="SSF53474">
    <property type="entry name" value="alpha/beta-Hydrolases"/>
    <property type="match status" value="1"/>
</dbReference>
<name>A0A8D9HHM6_BRACM</name>
<evidence type="ECO:0000256" key="1">
    <source>
        <dbReference type="ARBA" id="ARBA00004123"/>
    </source>
</evidence>
<evidence type="ECO:0000256" key="10">
    <source>
        <dbReference type="ARBA" id="ARBA00023242"/>
    </source>
</evidence>
<evidence type="ECO:0000256" key="9">
    <source>
        <dbReference type="ARBA" id="ARBA00023204"/>
    </source>
</evidence>
<dbReference type="FunFam" id="3.40.50.410:FF:000064">
    <property type="entry name" value="RNA polymerase II transcription factor B subunit 4"/>
    <property type="match status" value="1"/>
</dbReference>
<keyword evidence="6 11" id="KW-0862">Zinc</keyword>
<feature type="domain" description="Serine aminopeptidase S33" evidence="12">
    <location>
        <begin position="163"/>
        <end position="401"/>
    </location>
</feature>
<comment type="subunit">
    <text evidence="11">Component of the 7-subunit TFIIH core complex composed of XPB, XPD, TFB1/GTF2H1, GTF2H2/P44, TFB4/GTF2H3, TFB2/GTF2H4 and TFB5/GTF2H5, which is active in NER. The core complex associates with the 3-subunit CDK-activating kinase (CAK) module composed of CYCH1/cyclin H1, CDKD and MAT1/At4g30820 to form the 10-subunit holoenzyme (holo-TFIIH) active in transcription.</text>
</comment>
<dbReference type="GO" id="GO:0006355">
    <property type="term" value="P:regulation of DNA-templated transcription"/>
    <property type="evidence" value="ECO:0007669"/>
    <property type="project" value="InterPro"/>
</dbReference>
<evidence type="ECO:0000256" key="2">
    <source>
        <dbReference type="ARBA" id="ARBA00005273"/>
    </source>
</evidence>
<dbReference type="Gene3D" id="3.40.50.410">
    <property type="entry name" value="von Willebrand factor, type A domain"/>
    <property type="match status" value="1"/>
</dbReference>
<dbReference type="Pfam" id="PF12146">
    <property type="entry name" value="Hydrolase_4"/>
    <property type="match status" value="1"/>
</dbReference>
<organism evidence="13 14">
    <name type="scientific">Brassica campestris</name>
    <name type="common">Field mustard</name>
    <dbReference type="NCBI Taxonomy" id="3711"/>
    <lineage>
        <taxon>Eukaryota</taxon>
        <taxon>Viridiplantae</taxon>
        <taxon>Streptophyta</taxon>
        <taxon>Embryophyta</taxon>
        <taxon>Tracheophyta</taxon>
        <taxon>Spermatophyta</taxon>
        <taxon>Magnoliopsida</taxon>
        <taxon>eudicotyledons</taxon>
        <taxon>Gunneridae</taxon>
        <taxon>Pentapetalae</taxon>
        <taxon>rosids</taxon>
        <taxon>malvids</taxon>
        <taxon>Brassicales</taxon>
        <taxon>Brassicaceae</taxon>
        <taxon>Brassiceae</taxon>
        <taxon>Brassica</taxon>
    </lineage>
</organism>
<keyword evidence="5 11" id="KW-0863">Zinc-finger</keyword>
<evidence type="ECO:0000256" key="11">
    <source>
        <dbReference type="RuleBase" id="RU368090"/>
    </source>
</evidence>
<evidence type="ECO:0000256" key="4">
    <source>
        <dbReference type="ARBA" id="ARBA00022763"/>
    </source>
</evidence>
<dbReference type="InterPro" id="IPR029058">
    <property type="entry name" value="AB_hydrolase_fold"/>
</dbReference>
<comment type="subcellular location">
    <subcellularLocation>
        <location evidence="1 11">Nucleus</location>
    </subcellularLocation>
</comment>
<reference evidence="13 14" key="1">
    <citation type="submission" date="2021-07" db="EMBL/GenBank/DDBJ databases">
        <authorList>
            <consortium name="Genoscope - CEA"/>
            <person name="William W."/>
        </authorList>
    </citation>
    <scope>NUCLEOTIDE SEQUENCE [LARGE SCALE GENOMIC DNA]</scope>
</reference>
<protein>
    <recommendedName>
        <fullName evidence="11">General transcription and DNA repair factor IIH subunit TFB4</fullName>
    </recommendedName>
    <alternativeName>
        <fullName evidence="11">RNA polymerase II transcription factor B subunit 4</fullName>
    </alternativeName>
</protein>
<evidence type="ECO:0000256" key="5">
    <source>
        <dbReference type="ARBA" id="ARBA00022771"/>
    </source>
</evidence>
<keyword evidence="9 11" id="KW-0234">DNA repair</keyword>
<dbReference type="Proteomes" id="UP000694005">
    <property type="component" value="Chromosome A08"/>
</dbReference>
<evidence type="ECO:0000313" key="13">
    <source>
        <dbReference type="EMBL" id="CAG7899641.1"/>
    </source>
</evidence>
<dbReference type="GO" id="GO:0006289">
    <property type="term" value="P:nucleotide-excision repair"/>
    <property type="evidence" value="ECO:0007669"/>
    <property type="project" value="UniProtKB-UniRule"/>
</dbReference>
<evidence type="ECO:0000313" key="14">
    <source>
        <dbReference type="Proteomes" id="UP000694005"/>
    </source>
</evidence>
<sequence length="701" mass="76562">MICSSGRTIVIATGNSLPFKESSGDGIRNHLPINVAARRRSPMRSISSPLVLTPGTSALFSTRELNRFVTVTQTKEDKQRKGKVCVSSRKRNVVCCISPSPTPQPTKTVVVDDEVAVRRGLAMRRVLEDNGGDGSSVRDFSFFTTERGDTLFTQSWTRVGSVKNRGIVVLLHGLNEHSGRYNDFAKQLNVNGFKVYGLDWIGHGGSDGLHAYVPSLDYAVTDLSSFLEKVIAENPGLPCFCVGHSTGGAIILKAMLDPKIEARVSGIVLTSPAVGVQPSHPIFGVIAPFLAFLIPRYQLSAAKKKIMPVSRDPEALLAKYSDPLVYTGFIRARTGYEILRLGSHLLENLNRIKVPFLVLHGTADTVTDPKATQRLYDEASSSDKSIKLFDGLLHDLLFEPERGIIADDVSLLVLLLDTNPFFWDTTSTTFSQFLSHVLAFLNAVLGLNQLNQVVVIATGYSSCDYVYDSSLTSNVSSESRGTGGMPALFGSLLEKLEDFISRDAELSQGDEHVDRIASSLLSGSLSMALCYIQRIFRTGHLHPQPRILCLQGSPDGPEQYVLFYNLFLLAIFSPVVPIDSCYIGTQNSAFLQQASYITGGVHHAPKQLGGLFQFLTTIFATDLHTRGFVQLPKPVGVDFRASCFCHKKTIDMGYVCSVCLSIFCEHHKKCSTCGSVFGQSKLDGANDASSVNDRKRKAPDS</sequence>
<dbReference type="Pfam" id="PF03850">
    <property type="entry name" value="Tfb4"/>
    <property type="match status" value="1"/>
</dbReference>
<dbReference type="GO" id="GO:0008270">
    <property type="term" value="F:zinc ion binding"/>
    <property type="evidence" value="ECO:0007669"/>
    <property type="project" value="UniProtKB-KW"/>
</dbReference>
<evidence type="ECO:0000256" key="7">
    <source>
        <dbReference type="ARBA" id="ARBA00023015"/>
    </source>
</evidence>
<evidence type="ECO:0000256" key="6">
    <source>
        <dbReference type="ARBA" id="ARBA00022833"/>
    </source>
</evidence>
<dbReference type="GO" id="GO:0000439">
    <property type="term" value="C:transcription factor TFIIH core complex"/>
    <property type="evidence" value="ECO:0007669"/>
    <property type="project" value="UniProtKB-UniRule"/>
</dbReference>
<comment type="similarity">
    <text evidence="2 11">Belongs to the TFB4 family.</text>
</comment>
<dbReference type="PANTHER" id="PTHR12831">
    <property type="entry name" value="TRANSCRIPTION INITIATION FACTOR IIH TFIIH , POLYPEPTIDE 3-RELATED"/>
    <property type="match status" value="1"/>
</dbReference>
<proteinExistence type="inferred from homology"/>
<keyword evidence="4 11" id="KW-0227">DNA damage</keyword>
<dbReference type="PANTHER" id="PTHR12831:SF0">
    <property type="entry name" value="GENERAL TRANSCRIPTION FACTOR IIH SUBUNIT 3"/>
    <property type="match status" value="1"/>
</dbReference>
<keyword evidence="7 11" id="KW-0805">Transcription regulation</keyword>
<comment type="function">
    <text evidence="11">Component of the general transcription and DNA repair factor IIH (TFIIH) core complex, which is involved in general and transcription-coupled nucleotide excision repair (NER) of damaged DNA and, when complexed to CAK, in RNA transcription by RNA polymerase II. In NER, TFIIH acts by opening DNA around the lesion to allow the excision of the damaged oligonucleotide and its replacement by a new DNA fragment. In transcription, TFIIH has an essential role in transcription initiation. When the pre-initiation complex (PIC) has been established, TFIIH is required for promoter opening and promoter escape. Phosphorylation of the C-terminal tail (CTD) of the largest subunit of RNA polymerase II by the kinase module CAK controls the initiation of transcription.</text>
</comment>
<dbReference type="EMBL" id="LS974624">
    <property type="protein sequence ID" value="CAG7899641.1"/>
    <property type="molecule type" value="Genomic_DNA"/>
</dbReference>
<evidence type="ECO:0000256" key="3">
    <source>
        <dbReference type="ARBA" id="ARBA00022723"/>
    </source>
</evidence>
<evidence type="ECO:0000259" key="12">
    <source>
        <dbReference type="Pfam" id="PF12146"/>
    </source>
</evidence>
<dbReference type="InterPro" id="IPR004600">
    <property type="entry name" value="TFIIH_Tfb4/GTF2H3"/>
</dbReference>
<dbReference type="Gene3D" id="3.40.50.1820">
    <property type="entry name" value="alpha/beta hydrolase"/>
    <property type="match status" value="1"/>
</dbReference>
<keyword evidence="3 11" id="KW-0479">Metal-binding</keyword>
<keyword evidence="10 11" id="KW-0539">Nucleus</keyword>
<accession>A0A8D9HHM6</accession>
<dbReference type="InterPro" id="IPR022742">
    <property type="entry name" value="Hydrolase_4"/>
</dbReference>
<dbReference type="AlphaFoldDB" id="A0A8D9HHM6"/>